<dbReference type="PROSITE" id="PS50157">
    <property type="entry name" value="ZINC_FINGER_C2H2_2"/>
    <property type="match status" value="1"/>
</dbReference>
<dbReference type="Pfam" id="PF16521">
    <property type="entry name" value="Myosin-VI_CBD"/>
    <property type="match status" value="1"/>
</dbReference>
<evidence type="ECO:0000313" key="10">
    <source>
        <dbReference type="Proteomes" id="UP000094527"/>
    </source>
</evidence>
<keyword evidence="3" id="KW-0249">Electron transport</keyword>
<dbReference type="GO" id="GO:0008270">
    <property type="term" value="F:zinc ion binding"/>
    <property type="evidence" value="ECO:0007669"/>
    <property type="project" value="UniProtKB-KW"/>
</dbReference>
<dbReference type="GO" id="GO:0005739">
    <property type="term" value="C:mitochondrion"/>
    <property type="evidence" value="ECO:0007669"/>
    <property type="project" value="TreeGrafter"/>
</dbReference>
<keyword evidence="4" id="KW-1015">Disulfide bond</keyword>
<dbReference type="EMBL" id="LJIJ01000374">
    <property type="protein sequence ID" value="ODM98193.1"/>
    <property type="molecule type" value="Genomic_DNA"/>
</dbReference>
<keyword evidence="6" id="KW-0862">Zinc</keyword>
<feature type="region of interest" description="Disordered" evidence="7">
    <location>
        <begin position="353"/>
        <end position="385"/>
    </location>
</feature>
<evidence type="ECO:0000256" key="7">
    <source>
        <dbReference type="SAM" id="MobiDB-lite"/>
    </source>
</evidence>
<dbReference type="InterPro" id="IPR014025">
    <property type="entry name" value="Glutaredoxin_subgr"/>
</dbReference>
<comment type="similarity">
    <text evidence="1">Belongs to the glutaredoxin family.</text>
</comment>
<dbReference type="OrthoDB" id="6108017at2759"/>
<keyword evidence="10" id="KW-1185">Reference proteome</keyword>
<comment type="caution">
    <text evidence="9">The sequence shown here is derived from an EMBL/GenBank/DDBJ whole genome shotgun (WGS) entry which is preliminary data.</text>
</comment>
<feature type="domain" description="C2H2-type" evidence="8">
    <location>
        <begin position="223"/>
        <end position="250"/>
    </location>
</feature>
<dbReference type="GO" id="GO:0015035">
    <property type="term" value="F:protein-disulfide reductase activity"/>
    <property type="evidence" value="ECO:0007669"/>
    <property type="project" value="TreeGrafter"/>
</dbReference>
<keyword evidence="2" id="KW-0813">Transport</keyword>
<dbReference type="Pfam" id="PF00462">
    <property type="entry name" value="Glutaredoxin"/>
    <property type="match status" value="1"/>
</dbReference>
<dbReference type="InterPro" id="IPR032412">
    <property type="entry name" value="Myosin-VI_CBD"/>
</dbReference>
<organism evidence="9 10">
    <name type="scientific">Orchesella cincta</name>
    <name type="common">Springtail</name>
    <name type="synonym">Podura cincta</name>
    <dbReference type="NCBI Taxonomy" id="48709"/>
    <lineage>
        <taxon>Eukaryota</taxon>
        <taxon>Metazoa</taxon>
        <taxon>Ecdysozoa</taxon>
        <taxon>Arthropoda</taxon>
        <taxon>Hexapoda</taxon>
        <taxon>Collembola</taxon>
        <taxon>Entomobryomorpha</taxon>
        <taxon>Entomobryoidea</taxon>
        <taxon>Orchesellidae</taxon>
        <taxon>Orchesellinae</taxon>
        <taxon>Orchesella</taxon>
    </lineage>
</organism>
<dbReference type="Gene3D" id="3.30.160.60">
    <property type="entry name" value="Classic Zinc Finger"/>
    <property type="match status" value="1"/>
</dbReference>
<dbReference type="InterPro" id="IPR002109">
    <property type="entry name" value="Glutaredoxin"/>
</dbReference>
<evidence type="ECO:0000256" key="1">
    <source>
        <dbReference type="ARBA" id="ARBA00007787"/>
    </source>
</evidence>
<dbReference type="PRINTS" id="PR00160">
    <property type="entry name" value="GLUTAREDOXIN"/>
</dbReference>
<keyword evidence="6" id="KW-0479">Metal-binding</keyword>
<dbReference type="AlphaFoldDB" id="A0A1D2MYR5"/>
<keyword evidence="5" id="KW-0676">Redox-active center</keyword>
<dbReference type="CDD" id="cd00117">
    <property type="entry name" value="TFP"/>
    <property type="match status" value="1"/>
</dbReference>
<dbReference type="PROSITE" id="PS51354">
    <property type="entry name" value="GLUTAREDOXIN_2"/>
    <property type="match status" value="1"/>
</dbReference>
<proteinExistence type="inferred from homology"/>
<dbReference type="InterPro" id="IPR013087">
    <property type="entry name" value="Znf_C2H2_type"/>
</dbReference>
<dbReference type="SUPFAM" id="SSF57667">
    <property type="entry name" value="beta-beta-alpha zinc fingers"/>
    <property type="match status" value="1"/>
</dbReference>
<evidence type="ECO:0000313" key="9">
    <source>
        <dbReference type="EMBL" id="ODM98193.1"/>
    </source>
</evidence>
<dbReference type="InterPro" id="IPR036249">
    <property type="entry name" value="Thioredoxin-like_sf"/>
</dbReference>
<accession>A0A1D2MYR5</accession>
<dbReference type="Proteomes" id="UP000094527">
    <property type="component" value="Unassembled WGS sequence"/>
</dbReference>
<gene>
    <name evidence="9" type="ORF">Ocin01_08486</name>
</gene>
<feature type="region of interest" description="Disordered" evidence="7">
    <location>
        <begin position="1"/>
        <end position="43"/>
    </location>
</feature>
<dbReference type="PANTHER" id="PTHR46679">
    <property type="match status" value="1"/>
</dbReference>
<feature type="compositionally biased region" description="Polar residues" evidence="7">
    <location>
        <begin position="364"/>
        <end position="379"/>
    </location>
</feature>
<dbReference type="Gene3D" id="3.40.30.10">
    <property type="entry name" value="Glutaredoxin"/>
    <property type="match status" value="1"/>
</dbReference>
<dbReference type="PROSITE" id="PS00028">
    <property type="entry name" value="ZINC_FINGER_C2H2_1"/>
    <property type="match status" value="1"/>
</dbReference>
<evidence type="ECO:0000256" key="3">
    <source>
        <dbReference type="ARBA" id="ARBA00022982"/>
    </source>
</evidence>
<dbReference type="STRING" id="48709.A0A1D2MYR5"/>
<protein>
    <submittedName>
        <fullName evidence="9">Myosin heavy chain 95F</fullName>
    </submittedName>
</protein>
<evidence type="ECO:0000256" key="2">
    <source>
        <dbReference type="ARBA" id="ARBA00022448"/>
    </source>
</evidence>
<dbReference type="PANTHER" id="PTHR46679:SF1">
    <property type="entry name" value="GLUTAREDOXIN-2, MITOCHONDRIAL"/>
    <property type="match status" value="1"/>
</dbReference>
<evidence type="ECO:0000256" key="5">
    <source>
        <dbReference type="ARBA" id="ARBA00023284"/>
    </source>
</evidence>
<keyword evidence="6" id="KW-0863">Zinc-finger</keyword>
<evidence type="ECO:0000256" key="4">
    <source>
        <dbReference type="ARBA" id="ARBA00023157"/>
    </source>
</evidence>
<dbReference type="InterPro" id="IPR036236">
    <property type="entry name" value="Znf_C2H2_sf"/>
</dbReference>
<sequence>MSGVDKNGDTGGSEKGQCQTGGKSSFDGGTRDDDVSSSTDSSSILKGEDVATGYTSYFGRPFRIVNPKDFIKEKQAIIAQSAERRIQTENVALKGQLESLLGFPAWKEMVIDQTQQIGTLKSQVQLLATTIEDLKSQQAISRDSQQGQDDSLAVVSVAGDAVPSPPNHNCQEEEEDEIQVLLVLPPPSRPTPPPVTLAHQQQVPVLNTGQADSKNRFSQRVRFKCGKCDRIFYNRENCENHLKSHSTEQLAGCLYCKQAFKDKAAYHRHITSYVMPMLIHSILSAGKRGLSIMASQTGSVSSKSVSKHNLSSWEYTKLREVINTSCDVEFLEACRLELDRRLEANNALDTKYEGGISGGDIHSQVDSSSNNEQDDVTSPSAPPMLPQRYFKVSLPPTKDNLARLWYAHFDGEDISRQLEIEPGREVAVLVAGKDTQNMCGLKLTDTGLTEQESAEISETEFEAEWRKHKRPDTEYQHQEISPQKRFLAILLLVTILLSDFCAVPSEAKGKKVEEVSLITCFKCTDCMSNPNHPVGCRGKQDRCIKLVSDNGMVMRDCATEWGEESDGLSGKNCHAFVDGYKTCYCDTDECNAGSLPHPSFLPITVLTVILIIICIKALRTSEKERISCLLPRIDQSSRINFKSGSVEWVASPVLIKLQRKTWQKSREEWRILSSRIKWLSSPKLRARICFDKLNIKYHAVELNTHPQGNLVQDILLEMTGARTVPRVFINGKCIGGGSDTVALFKSGELQTMAQ</sequence>
<name>A0A1D2MYR5_ORCCI</name>
<evidence type="ECO:0000256" key="6">
    <source>
        <dbReference type="PROSITE-ProRule" id="PRU00042"/>
    </source>
</evidence>
<evidence type="ECO:0000259" key="8">
    <source>
        <dbReference type="PROSITE" id="PS50157"/>
    </source>
</evidence>
<dbReference type="SUPFAM" id="SSF52833">
    <property type="entry name" value="Thioredoxin-like"/>
    <property type="match status" value="1"/>
</dbReference>
<reference evidence="9 10" key="1">
    <citation type="journal article" date="2016" name="Genome Biol. Evol.">
        <title>Gene Family Evolution Reflects Adaptation to Soil Environmental Stressors in the Genome of the Collembolan Orchesella cincta.</title>
        <authorList>
            <person name="Faddeeva-Vakhrusheva A."/>
            <person name="Derks M.F."/>
            <person name="Anvar S.Y."/>
            <person name="Agamennone V."/>
            <person name="Suring W."/>
            <person name="Smit S."/>
            <person name="van Straalen N.M."/>
            <person name="Roelofs D."/>
        </authorList>
    </citation>
    <scope>NUCLEOTIDE SEQUENCE [LARGE SCALE GENOMIC DNA]</scope>
    <source>
        <tissue evidence="9">Mixed pool</tissue>
    </source>
</reference>
<dbReference type="CDD" id="cd03419">
    <property type="entry name" value="GRX_GRXh_1_2_like"/>
    <property type="match status" value="1"/>
</dbReference>